<dbReference type="SUPFAM" id="SSF54373">
    <property type="entry name" value="FAD-linked reductases, C-terminal domain"/>
    <property type="match status" value="1"/>
</dbReference>
<evidence type="ECO:0000256" key="4">
    <source>
        <dbReference type="ARBA" id="ARBA00023002"/>
    </source>
</evidence>
<dbReference type="AlphaFoldDB" id="A0A8J6L8C7"/>
<reference evidence="9" key="2">
    <citation type="submission" date="2021-08" db="EMBL/GenBank/DDBJ databases">
        <authorList>
            <person name="Eriksson T."/>
        </authorList>
    </citation>
    <scope>NUCLEOTIDE SEQUENCE</scope>
    <source>
        <strain evidence="9">Stoneville</strain>
        <tissue evidence="9">Whole head</tissue>
    </source>
</reference>
<feature type="binding site" evidence="6">
    <location>
        <position position="352"/>
    </location>
    <ligand>
        <name>substrate</name>
    </ligand>
</feature>
<dbReference type="PANTHER" id="PTHR43563">
    <property type="entry name" value="AMINE OXIDASE"/>
    <property type="match status" value="1"/>
</dbReference>
<feature type="transmembrane region" description="Helical" evidence="7">
    <location>
        <begin position="12"/>
        <end position="29"/>
    </location>
</feature>
<evidence type="ECO:0000259" key="8">
    <source>
        <dbReference type="Pfam" id="PF01593"/>
    </source>
</evidence>
<comment type="caution">
    <text evidence="9">The sequence shown here is derived from an EMBL/GenBank/DDBJ whole genome shotgun (WGS) entry which is preliminary data.</text>
</comment>
<sequence>MRESYHPLDADVIVVGAGISGMTTAFTLLKMEPSLNVMILEATDRIGGRIASKPLLRKGKKFTLYDIGAQWISSQQKAVFHLVKELELDVVSCHKENTKMIVDYDGKKITQSKHNPFEFSSVTSKLELAMFVQKIEYLCNKVPDLDKNVASMSMERFIYKNLSSKINRAIMKWLILINCGVDPSELTVAFYVFFCTSTHGIVNQLSLDQDGLREFSLEEGAQDICNKIAVQLKNDIVILNNTHVQKIQINQHDVKIKSTAGTFYSTNVVMAIPPSAVTKIAFTPPLPYPKRQAFDNTVEGKLSTFVVTYDDDFWTQRECTGDVYVLNGHTSNRPLLCCFDISTEDSPALTGYCIRNGGNTKSAILQQLSQYFGDEALHPLKCTVKHWYGGSPMCCYKSFEDLCEAQRKTDRIFWAGAETSIEWFGTMSGAVLAANRAAREVIYDLRPALLSVDDMAVFA</sequence>
<keyword evidence="7" id="KW-0472">Membrane</keyword>
<comment type="cofactor">
    <cofactor evidence="1 7">
        <name>FAD</name>
        <dbReference type="ChEBI" id="CHEBI:57692"/>
    </cofactor>
</comment>
<dbReference type="Gene3D" id="3.50.50.60">
    <property type="entry name" value="FAD/NAD(P)-binding domain"/>
    <property type="match status" value="1"/>
</dbReference>
<feature type="binding site" evidence="6">
    <location>
        <position position="20"/>
    </location>
    <ligand>
        <name>FAD</name>
        <dbReference type="ChEBI" id="CHEBI:57692"/>
    </ligand>
</feature>
<feature type="binding site" evidence="6">
    <location>
        <begin position="41"/>
        <end position="42"/>
    </location>
    <ligand>
        <name>FAD</name>
        <dbReference type="ChEBI" id="CHEBI:57692"/>
    </ligand>
</feature>
<reference evidence="9" key="1">
    <citation type="journal article" date="2020" name="J Insects Food Feed">
        <title>The yellow mealworm (Tenebrio molitor) genome: a resource for the emerging insects as food and feed industry.</title>
        <authorList>
            <person name="Eriksson T."/>
            <person name="Andere A."/>
            <person name="Kelstrup H."/>
            <person name="Emery V."/>
            <person name="Picard C."/>
        </authorList>
    </citation>
    <scope>NUCLEOTIDE SEQUENCE</scope>
    <source>
        <strain evidence="9">Stoneville</strain>
        <tissue evidence="9">Whole head</tissue>
    </source>
</reference>
<feature type="domain" description="Amine oxidase" evidence="8">
    <location>
        <begin position="19"/>
        <end position="442"/>
    </location>
</feature>
<keyword evidence="7" id="KW-0285">Flavoprotein</keyword>
<dbReference type="InterPro" id="IPR036188">
    <property type="entry name" value="FAD/NAD-bd_sf"/>
</dbReference>
<evidence type="ECO:0000313" key="10">
    <source>
        <dbReference type="Proteomes" id="UP000719412"/>
    </source>
</evidence>
<evidence type="ECO:0000256" key="6">
    <source>
        <dbReference type="PIRSR" id="PIRSR601613-1"/>
    </source>
</evidence>
<keyword evidence="10" id="KW-1185">Reference proteome</keyword>
<evidence type="ECO:0000256" key="5">
    <source>
        <dbReference type="ARBA" id="ARBA00048448"/>
    </source>
</evidence>
<comment type="similarity">
    <text evidence="3 7">Belongs to the flavin monoamine oxidase family.</text>
</comment>
<dbReference type="InterPro" id="IPR001613">
    <property type="entry name" value="Flavin_amine_oxidase"/>
</dbReference>
<dbReference type="GO" id="GO:0005741">
    <property type="term" value="C:mitochondrial outer membrane"/>
    <property type="evidence" value="ECO:0007669"/>
    <property type="project" value="UniProtKB-SubCell"/>
</dbReference>
<accession>A0A8J6L8C7</accession>
<organism evidence="9 10">
    <name type="scientific">Tenebrio molitor</name>
    <name type="common">Yellow mealworm beetle</name>
    <dbReference type="NCBI Taxonomy" id="7067"/>
    <lineage>
        <taxon>Eukaryota</taxon>
        <taxon>Metazoa</taxon>
        <taxon>Ecdysozoa</taxon>
        <taxon>Arthropoda</taxon>
        <taxon>Hexapoda</taxon>
        <taxon>Insecta</taxon>
        <taxon>Pterygota</taxon>
        <taxon>Neoptera</taxon>
        <taxon>Endopterygota</taxon>
        <taxon>Coleoptera</taxon>
        <taxon>Polyphaga</taxon>
        <taxon>Cucujiformia</taxon>
        <taxon>Tenebrionidae</taxon>
        <taxon>Tenebrio</taxon>
    </lineage>
</organism>
<name>A0A8J6L8C7_TENMO</name>
<keyword evidence="7" id="KW-0274">FAD</keyword>
<keyword evidence="7" id="KW-0812">Transmembrane</keyword>
<feature type="binding site" evidence="6">
    <location>
        <position position="244"/>
    </location>
    <ligand>
        <name>FAD</name>
        <dbReference type="ChEBI" id="CHEBI:57692"/>
    </ligand>
</feature>
<evidence type="ECO:0000256" key="7">
    <source>
        <dbReference type="RuleBase" id="RU362067"/>
    </source>
</evidence>
<evidence type="ECO:0000256" key="1">
    <source>
        <dbReference type="ARBA" id="ARBA00001974"/>
    </source>
</evidence>
<dbReference type="InterPro" id="IPR002937">
    <property type="entry name" value="Amino_oxidase"/>
</dbReference>
<gene>
    <name evidence="9" type="ORF">GEV33_011204</name>
</gene>
<dbReference type="PANTHER" id="PTHR43563:SF14">
    <property type="entry name" value="AMINE OXIDASE"/>
    <property type="match status" value="1"/>
</dbReference>
<evidence type="ECO:0000313" key="9">
    <source>
        <dbReference type="EMBL" id="KAH0811595.1"/>
    </source>
</evidence>
<protein>
    <recommendedName>
        <fullName evidence="7">Amine oxidase</fullName>
        <ecNumber evidence="7">1.4.3.-</ecNumber>
    </recommendedName>
</protein>
<dbReference type="Pfam" id="PF01593">
    <property type="entry name" value="Amino_oxidase"/>
    <property type="match status" value="1"/>
</dbReference>
<keyword evidence="4 7" id="KW-0560">Oxidoreductase</keyword>
<comment type="subcellular location">
    <subcellularLocation>
        <location evidence="2">Mitochondrion outer membrane</location>
        <topology evidence="2">Single-pass type IV membrane protein</topology>
        <orientation evidence="2">Cytoplasmic side</orientation>
    </subcellularLocation>
</comment>
<evidence type="ECO:0000256" key="2">
    <source>
        <dbReference type="ARBA" id="ARBA00004362"/>
    </source>
</evidence>
<feature type="binding site" evidence="6">
    <location>
        <position position="418"/>
    </location>
    <ligand>
        <name>FAD</name>
        <dbReference type="ChEBI" id="CHEBI:57692"/>
    </ligand>
</feature>
<dbReference type="InterPro" id="IPR050703">
    <property type="entry name" value="Flavin_MAO"/>
</dbReference>
<dbReference type="GO" id="GO:0097621">
    <property type="term" value="F:monoamine oxidase activity"/>
    <property type="evidence" value="ECO:0007669"/>
    <property type="project" value="UniProtKB-EC"/>
</dbReference>
<dbReference type="GO" id="GO:0008131">
    <property type="term" value="F:primary methylamine oxidase activity"/>
    <property type="evidence" value="ECO:0007669"/>
    <property type="project" value="UniProtKB-ARBA"/>
</dbReference>
<dbReference type="EMBL" id="JABDTM020026700">
    <property type="protein sequence ID" value="KAH0811595.1"/>
    <property type="molecule type" value="Genomic_DNA"/>
</dbReference>
<dbReference type="EC" id="1.4.3.-" evidence="7"/>
<evidence type="ECO:0000256" key="3">
    <source>
        <dbReference type="ARBA" id="ARBA00005995"/>
    </source>
</evidence>
<dbReference type="PRINTS" id="PR00757">
    <property type="entry name" value="AMINEOXDASEF"/>
</dbReference>
<dbReference type="Proteomes" id="UP000719412">
    <property type="component" value="Unassembled WGS sequence"/>
</dbReference>
<comment type="catalytic activity">
    <reaction evidence="5">
        <text>a secondary aliphatic amine + O2 + H2O = a primary amine + an aldehyde + H2O2</text>
        <dbReference type="Rhea" id="RHEA:26414"/>
        <dbReference type="ChEBI" id="CHEBI:15377"/>
        <dbReference type="ChEBI" id="CHEBI:15379"/>
        <dbReference type="ChEBI" id="CHEBI:16240"/>
        <dbReference type="ChEBI" id="CHEBI:17478"/>
        <dbReference type="ChEBI" id="CHEBI:58855"/>
        <dbReference type="ChEBI" id="CHEBI:65296"/>
        <dbReference type="EC" id="1.4.3.4"/>
    </reaction>
</comment>
<proteinExistence type="inferred from homology"/>
<dbReference type="SUPFAM" id="SSF51905">
    <property type="entry name" value="FAD/NAD(P)-binding domain"/>
    <property type="match status" value="1"/>
</dbReference>
<keyword evidence="7" id="KW-1133">Transmembrane helix</keyword>